<accession>A0A843W904</accession>
<comment type="caution">
    <text evidence="20">The sequence shown here is derived from an EMBL/GenBank/DDBJ whole genome shotgun (WGS) entry which is preliminary data.</text>
</comment>
<feature type="binding site" evidence="15">
    <location>
        <position position="81"/>
    </location>
    <ligand>
        <name>Ca(2+)</name>
        <dbReference type="ChEBI" id="CHEBI:29108"/>
        <label>1</label>
    </ligand>
</feature>
<keyword evidence="13 18" id="KW-0376">Hydrogen peroxide</keyword>
<keyword evidence="18" id="KW-0964">Secreted</keyword>
<proteinExistence type="inferred from homology"/>
<comment type="similarity">
    <text evidence="18">Belongs to the peroxidase family. Classical plant (class III) peroxidase subfamily.</text>
</comment>
<feature type="binding site" evidence="15">
    <location>
        <position position="260"/>
    </location>
    <ligand>
        <name>Ca(2+)</name>
        <dbReference type="ChEBI" id="CHEBI:29108"/>
        <label>2</label>
    </ligand>
</feature>
<evidence type="ECO:0000256" key="10">
    <source>
        <dbReference type="ARBA" id="ARBA00023004"/>
    </source>
</evidence>
<feature type="binding site" description="axial binding residue" evidence="15">
    <location>
        <position position="203"/>
    </location>
    <ligand>
        <name>heme b</name>
        <dbReference type="ChEBI" id="CHEBI:60344"/>
    </ligand>
    <ligandPart>
        <name>Fe</name>
        <dbReference type="ChEBI" id="CHEBI:18248"/>
    </ligandPart>
</feature>
<keyword evidence="7 15" id="KW-0479">Metal-binding</keyword>
<keyword evidence="11 17" id="KW-1015">Disulfide bond</keyword>
<dbReference type="PANTHER" id="PTHR31517">
    <property type="match status" value="1"/>
</dbReference>
<evidence type="ECO:0000259" key="19">
    <source>
        <dbReference type="PROSITE" id="PS50873"/>
    </source>
</evidence>
<reference evidence="20" key="1">
    <citation type="submission" date="2017-07" db="EMBL/GenBank/DDBJ databases">
        <title>Taro Niue Genome Assembly and Annotation.</title>
        <authorList>
            <person name="Atibalentja N."/>
            <person name="Keating K."/>
            <person name="Fields C.J."/>
        </authorList>
    </citation>
    <scope>NUCLEOTIDE SEQUENCE</scope>
    <source>
        <strain evidence="20">Niue_2</strain>
        <tissue evidence="20">Leaf</tissue>
    </source>
</reference>
<feature type="binding site" evidence="15">
    <location>
        <position position="257"/>
    </location>
    <ligand>
        <name>Ca(2+)</name>
        <dbReference type="ChEBI" id="CHEBI:29108"/>
        <label>2</label>
    </ligand>
</feature>
<feature type="binding site" evidence="15">
    <location>
        <position position="204"/>
    </location>
    <ligand>
        <name>Ca(2+)</name>
        <dbReference type="ChEBI" id="CHEBI:29108"/>
        <label>2</label>
    </ligand>
</feature>
<evidence type="ECO:0000256" key="18">
    <source>
        <dbReference type="RuleBase" id="RU362060"/>
    </source>
</evidence>
<dbReference type="Gene3D" id="1.10.520.10">
    <property type="match status" value="1"/>
</dbReference>
<comment type="similarity">
    <text evidence="3">Belongs to the peroxidase family. Ascorbate peroxidase subfamily.</text>
</comment>
<dbReference type="InterPro" id="IPR033905">
    <property type="entry name" value="Secretory_peroxidase"/>
</dbReference>
<dbReference type="PRINTS" id="PR00461">
    <property type="entry name" value="PLPEROXIDASE"/>
</dbReference>
<evidence type="ECO:0000256" key="8">
    <source>
        <dbReference type="ARBA" id="ARBA00022837"/>
    </source>
</evidence>
<feature type="chain" id="PRO_5033114576" description="Peroxidase" evidence="18">
    <location>
        <begin position="35"/>
        <end position="338"/>
    </location>
</feature>
<keyword evidence="12" id="KW-0873">Pyrrolidone carboxylic acid</keyword>
<dbReference type="InterPro" id="IPR002016">
    <property type="entry name" value="Haem_peroxidase"/>
</dbReference>
<feature type="binding site" evidence="15">
    <location>
        <position position="99"/>
    </location>
    <ligand>
        <name>Ca(2+)</name>
        <dbReference type="ChEBI" id="CHEBI:29108"/>
        <label>1</label>
    </ligand>
</feature>
<gene>
    <name evidence="20" type="ORF">Taro_036197</name>
</gene>
<dbReference type="OrthoDB" id="2113341at2759"/>
<dbReference type="GO" id="GO:0140825">
    <property type="term" value="F:lactoperoxidase activity"/>
    <property type="evidence" value="ECO:0007669"/>
    <property type="project" value="UniProtKB-EC"/>
</dbReference>
<evidence type="ECO:0000256" key="3">
    <source>
        <dbReference type="ARBA" id="ARBA00006873"/>
    </source>
</evidence>
<dbReference type="FunFam" id="1.10.420.10:FF:000001">
    <property type="entry name" value="Peroxidase"/>
    <property type="match status" value="1"/>
</dbReference>
<dbReference type="EMBL" id="NMUH01003030">
    <property type="protein sequence ID" value="MQM03418.1"/>
    <property type="molecule type" value="Genomic_DNA"/>
</dbReference>
<dbReference type="AlphaFoldDB" id="A0A843W904"/>
<dbReference type="FunFam" id="1.10.520.10:FF:000008">
    <property type="entry name" value="Peroxidase"/>
    <property type="match status" value="1"/>
</dbReference>
<feature type="disulfide bond" evidence="17">
    <location>
        <begin position="82"/>
        <end position="87"/>
    </location>
</feature>
<dbReference type="PROSITE" id="PS50873">
    <property type="entry name" value="PEROXIDASE_4"/>
    <property type="match status" value="1"/>
</dbReference>
<evidence type="ECO:0000256" key="2">
    <source>
        <dbReference type="ARBA" id="ARBA00002322"/>
    </source>
</evidence>
<organism evidence="20 21">
    <name type="scientific">Colocasia esculenta</name>
    <name type="common">Wild taro</name>
    <name type="synonym">Arum esculentum</name>
    <dbReference type="NCBI Taxonomy" id="4460"/>
    <lineage>
        <taxon>Eukaryota</taxon>
        <taxon>Viridiplantae</taxon>
        <taxon>Streptophyta</taxon>
        <taxon>Embryophyta</taxon>
        <taxon>Tracheophyta</taxon>
        <taxon>Spermatophyta</taxon>
        <taxon>Magnoliopsida</taxon>
        <taxon>Liliopsida</taxon>
        <taxon>Araceae</taxon>
        <taxon>Aroideae</taxon>
        <taxon>Colocasieae</taxon>
        <taxon>Colocasia</taxon>
    </lineage>
</organism>
<evidence type="ECO:0000256" key="11">
    <source>
        <dbReference type="ARBA" id="ARBA00023157"/>
    </source>
</evidence>
<dbReference type="SUPFAM" id="SSF48113">
    <property type="entry name" value="Heme-dependent peroxidases"/>
    <property type="match status" value="1"/>
</dbReference>
<feature type="binding site" evidence="15">
    <location>
        <position position="86"/>
    </location>
    <ligand>
        <name>Ca(2+)</name>
        <dbReference type="ChEBI" id="CHEBI:29108"/>
        <label>1</label>
    </ligand>
</feature>
<keyword evidence="8 15" id="KW-0106">Calcium</keyword>
<sequence>MRPKTATLPPSSRLLIFPICLISLLLFFSSPVSSSGSSDLSPDFYVASCPNVELLVKNTVRTAVAFDATLPGKLLRLLFHDCMVEGCDASVLLQGSGTERSDPANKSLGGFEVVESAKRLLEILCPGAVSCADILVLAARDAVELTGGPSVRVPMGRRDGVVSSASHVRPNMVDTTFTLDEMLQLFSSKGLTLDDLVTLSGAHTIGSAHCSVFSERFRTGPNGSVTAVDASLDGSYAAELARQCSGGGGESTTVSNDPETSAAFDNQYYRNLLVGKGLFESDSALAGDRRTRGRVEALAGDQEGFFQGWADSFVRLAGVGVKTGGEGEIRRSCHETNR</sequence>
<dbReference type="PANTHER" id="PTHR31517:SF17">
    <property type="entry name" value="PEROXIDASE 6"/>
    <property type="match status" value="1"/>
</dbReference>
<evidence type="ECO:0000313" key="21">
    <source>
        <dbReference type="Proteomes" id="UP000652761"/>
    </source>
</evidence>
<evidence type="ECO:0000256" key="14">
    <source>
        <dbReference type="PIRSR" id="PIRSR600823-1"/>
    </source>
</evidence>
<dbReference type="Proteomes" id="UP000652761">
    <property type="component" value="Unassembled WGS sequence"/>
</dbReference>
<evidence type="ECO:0000256" key="15">
    <source>
        <dbReference type="PIRSR" id="PIRSR600823-3"/>
    </source>
</evidence>
<dbReference type="InterPro" id="IPR019793">
    <property type="entry name" value="Peroxidases_heam-ligand_BS"/>
</dbReference>
<feature type="binding site" evidence="15">
    <location>
        <position position="84"/>
    </location>
    <ligand>
        <name>Ca(2+)</name>
        <dbReference type="ChEBI" id="CHEBI:29108"/>
        <label>1</label>
    </ligand>
</feature>
<keyword evidence="9 18" id="KW-0560">Oxidoreductase</keyword>
<evidence type="ECO:0000256" key="17">
    <source>
        <dbReference type="PIRSR" id="PIRSR600823-5"/>
    </source>
</evidence>
<dbReference type="PRINTS" id="PR00458">
    <property type="entry name" value="PEROXIDASE"/>
</dbReference>
<feature type="domain" description="Plant heme peroxidase family profile" evidence="19">
    <location>
        <begin position="39"/>
        <end position="337"/>
    </location>
</feature>
<keyword evidence="18" id="KW-0732">Signal</keyword>
<evidence type="ECO:0000256" key="1">
    <source>
        <dbReference type="ARBA" id="ARBA00000189"/>
    </source>
</evidence>
<keyword evidence="5 18" id="KW-0575">Peroxidase</keyword>
<feature type="active site" description="Proton acceptor" evidence="14">
    <location>
        <position position="80"/>
    </location>
</feature>
<dbReference type="GO" id="GO:0006979">
    <property type="term" value="P:response to oxidative stress"/>
    <property type="evidence" value="ECO:0007669"/>
    <property type="project" value="UniProtKB-UniRule"/>
</dbReference>
<dbReference type="EC" id="1.11.1.7" evidence="4 18"/>
<feature type="signal peptide" evidence="18">
    <location>
        <begin position="1"/>
        <end position="34"/>
    </location>
</feature>
<comment type="cofactor">
    <cofactor evidence="15 18">
        <name>heme b</name>
        <dbReference type="ChEBI" id="CHEBI:60344"/>
    </cofactor>
    <text evidence="15 18">Binds 1 heme b (iron(II)-protoporphyrin IX) group per subunit.</text>
</comment>
<feature type="binding site" evidence="15">
    <location>
        <position position="265"/>
    </location>
    <ligand>
        <name>Ca(2+)</name>
        <dbReference type="ChEBI" id="CHEBI:29108"/>
        <label>2</label>
    </ligand>
</feature>
<evidence type="ECO:0000256" key="7">
    <source>
        <dbReference type="ARBA" id="ARBA00022723"/>
    </source>
</evidence>
<evidence type="ECO:0000256" key="12">
    <source>
        <dbReference type="ARBA" id="ARBA00023283"/>
    </source>
</evidence>
<dbReference type="Pfam" id="PF00141">
    <property type="entry name" value="peroxidase"/>
    <property type="match status" value="1"/>
</dbReference>
<protein>
    <recommendedName>
        <fullName evidence="4 18">Peroxidase</fullName>
        <ecNumber evidence="4 18">1.11.1.7</ecNumber>
    </recommendedName>
</protein>
<feature type="disulfide bond" evidence="17">
    <location>
        <begin position="210"/>
        <end position="244"/>
    </location>
</feature>
<dbReference type="GO" id="GO:0020037">
    <property type="term" value="F:heme binding"/>
    <property type="evidence" value="ECO:0007669"/>
    <property type="project" value="UniProtKB-UniRule"/>
</dbReference>
<comment type="catalytic activity">
    <reaction evidence="1 18">
        <text>2 a phenolic donor + H2O2 = 2 a phenolic radical donor + 2 H2O</text>
        <dbReference type="Rhea" id="RHEA:56136"/>
        <dbReference type="ChEBI" id="CHEBI:15377"/>
        <dbReference type="ChEBI" id="CHEBI:16240"/>
        <dbReference type="ChEBI" id="CHEBI:139520"/>
        <dbReference type="ChEBI" id="CHEBI:139521"/>
        <dbReference type="EC" id="1.11.1.7"/>
    </reaction>
</comment>
<evidence type="ECO:0000256" key="5">
    <source>
        <dbReference type="ARBA" id="ARBA00022559"/>
    </source>
</evidence>
<keyword evidence="21" id="KW-1185">Reference proteome</keyword>
<dbReference type="InterPro" id="IPR010255">
    <property type="entry name" value="Haem_peroxidase_sf"/>
</dbReference>
<evidence type="ECO:0000313" key="20">
    <source>
        <dbReference type="EMBL" id="MQM03418.1"/>
    </source>
</evidence>
<dbReference type="PROSITE" id="PS00435">
    <property type="entry name" value="PEROXIDASE_1"/>
    <property type="match status" value="1"/>
</dbReference>
<keyword evidence="6 18" id="KW-0349">Heme</keyword>
<dbReference type="GO" id="GO:0046872">
    <property type="term" value="F:metal ion binding"/>
    <property type="evidence" value="ECO:0007669"/>
    <property type="project" value="UniProtKB-UniRule"/>
</dbReference>
<dbReference type="GO" id="GO:0042744">
    <property type="term" value="P:hydrogen peroxide catabolic process"/>
    <property type="evidence" value="ECO:0007669"/>
    <property type="project" value="UniProtKB-KW"/>
</dbReference>
<dbReference type="CDD" id="cd00693">
    <property type="entry name" value="secretory_peroxidase"/>
    <property type="match status" value="1"/>
</dbReference>
<name>A0A843W904_COLES</name>
<comment type="function">
    <text evidence="2">Removal of H(2)O(2), oxidation of toxic reductants, biosynthesis and degradation of lignin, suberization, auxin catabolism, response to environmental stresses such as wounding, pathogen attack and oxidative stress. These functions might be dependent on each isozyme/isoform in each plant tissue.</text>
</comment>
<feature type="binding site" evidence="15">
    <location>
        <position position="88"/>
    </location>
    <ligand>
        <name>Ca(2+)</name>
        <dbReference type="ChEBI" id="CHEBI:29108"/>
        <label>1</label>
    </ligand>
</feature>
<feature type="site" description="Transition state stabilizer" evidence="16">
    <location>
        <position position="76"/>
    </location>
</feature>
<evidence type="ECO:0000256" key="13">
    <source>
        <dbReference type="ARBA" id="ARBA00023324"/>
    </source>
</evidence>
<feature type="binding site" evidence="15">
    <location>
        <position position="90"/>
    </location>
    <ligand>
        <name>Ca(2+)</name>
        <dbReference type="ChEBI" id="CHEBI:29108"/>
        <label>1</label>
    </ligand>
</feature>
<dbReference type="Gene3D" id="1.10.420.10">
    <property type="entry name" value="Peroxidase, domain 2"/>
    <property type="match status" value="1"/>
</dbReference>
<evidence type="ECO:0000256" key="9">
    <source>
        <dbReference type="ARBA" id="ARBA00023002"/>
    </source>
</evidence>
<feature type="disulfide bond" evidence="17">
    <location>
        <begin position="49"/>
        <end position="125"/>
    </location>
</feature>
<comment type="subcellular location">
    <subcellularLocation>
        <location evidence="18">Secreted</location>
    </subcellularLocation>
</comment>
<comment type="cofactor">
    <cofactor evidence="15 18">
        <name>Ca(2+)</name>
        <dbReference type="ChEBI" id="CHEBI:29108"/>
    </cofactor>
    <text evidence="15 18">Binds 2 calcium ions per subunit.</text>
</comment>
<dbReference type="GO" id="GO:0005576">
    <property type="term" value="C:extracellular region"/>
    <property type="evidence" value="ECO:0007669"/>
    <property type="project" value="UniProtKB-SubCell"/>
</dbReference>
<keyword evidence="10 15" id="KW-0408">Iron</keyword>
<feature type="disulfide bond" evidence="17">
    <location>
        <begin position="131"/>
        <end position="333"/>
    </location>
</feature>
<dbReference type="InterPro" id="IPR000823">
    <property type="entry name" value="Peroxidase_pln"/>
</dbReference>
<evidence type="ECO:0000256" key="16">
    <source>
        <dbReference type="PIRSR" id="PIRSR600823-4"/>
    </source>
</evidence>
<evidence type="ECO:0000256" key="6">
    <source>
        <dbReference type="ARBA" id="ARBA00022617"/>
    </source>
</evidence>
<evidence type="ECO:0000256" key="4">
    <source>
        <dbReference type="ARBA" id="ARBA00012313"/>
    </source>
</evidence>